<feature type="compositionally biased region" description="Polar residues" evidence="1">
    <location>
        <begin position="1"/>
        <end position="11"/>
    </location>
</feature>
<dbReference type="AlphaFoldDB" id="A0A7S3ZU36"/>
<gene>
    <name evidence="3" type="ORF">PCAL00307_LOCUS9251</name>
</gene>
<evidence type="ECO:0000259" key="2">
    <source>
        <dbReference type="Pfam" id="PF05018"/>
    </source>
</evidence>
<proteinExistence type="predicted"/>
<sequence>MLATQSPQGSPARTPADPAPVDVTPLFPRGVYEDIDNCAEVIAAQDDLEQRRRAGAPTGACVIIEDEQLQDQACVELSGPGASLNFRSRSCVQPYIVLYVKVSTKFFALRLNVIDRNEKYYTFNLSNRRSIVKVDGCTCDLPLVVGEGWQYVAVPLAELTRRCFGADYYACVQVRVHASCRLFKLYAAARAYADVELPPPLRLLVADDDEATVNDA</sequence>
<evidence type="ECO:0000313" key="3">
    <source>
        <dbReference type="EMBL" id="CAE0693815.1"/>
    </source>
</evidence>
<accession>A0A7S3ZU36</accession>
<feature type="region of interest" description="Disordered" evidence="1">
    <location>
        <begin position="1"/>
        <end position="22"/>
    </location>
</feature>
<organism evidence="3">
    <name type="scientific">Pelagomonas calceolata</name>
    <dbReference type="NCBI Taxonomy" id="35677"/>
    <lineage>
        <taxon>Eukaryota</taxon>
        <taxon>Sar</taxon>
        <taxon>Stramenopiles</taxon>
        <taxon>Ochrophyta</taxon>
        <taxon>Pelagophyceae</taxon>
        <taxon>Pelagomonadales</taxon>
        <taxon>Pelagomonadaceae</taxon>
        <taxon>Pelagomonas</taxon>
    </lineage>
</organism>
<feature type="domain" description="CFA20" evidence="2">
    <location>
        <begin position="92"/>
        <end position="203"/>
    </location>
</feature>
<evidence type="ECO:0000256" key="1">
    <source>
        <dbReference type="SAM" id="MobiDB-lite"/>
    </source>
</evidence>
<name>A0A7S3ZU36_9STRA</name>
<dbReference type="PANTHER" id="PTHR12458">
    <property type="entry name" value="ORF PROTEIN"/>
    <property type="match status" value="1"/>
</dbReference>
<protein>
    <recommendedName>
        <fullName evidence="2">CFA20 domain-containing protein</fullName>
    </recommendedName>
</protein>
<dbReference type="InterPro" id="IPR040441">
    <property type="entry name" value="CFA20/CFAP20DC"/>
</dbReference>
<dbReference type="EMBL" id="HBIW01010839">
    <property type="protein sequence ID" value="CAE0693815.1"/>
    <property type="molecule type" value="Transcribed_RNA"/>
</dbReference>
<dbReference type="Pfam" id="PF05018">
    <property type="entry name" value="CFA20_dom"/>
    <property type="match status" value="1"/>
</dbReference>
<dbReference type="InterPro" id="IPR007714">
    <property type="entry name" value="CFA20_dom"/>
</dbReference>
<reference evidence="3" key="1">
    <citation type="submission" date="2021-01" db="EMBL/GenBank/DDBJ databases">
        <authorList>
            <person name="Corre E."/>
            <person name="Pelletier E."/>
            <person name="Niang G."/>
            <person name="Scheremetjew M."/>
            <person name="Finn R."/>
            <person name="Kale V."/>
            <person name="Holt S."/>
            <person name="Cochrane G."/>
            <person name="Meng A."/>
            <person name="Brown T."/>
            <person name="Cohen L."/>
        </authorList>
    </citation>
    <scope>NUCLEOTIDE SEQUENCE</scope>
    <source>
        <strain evidence="3">CCMP1756</strain>
    </source>
</reference>